<dbReference type="GO" id="GO:0006120">
    <property type="term" value="P:mitochondrial electron transport, NADH to ubiquinone"/>
    <property type="evidence" value="ECO:0007669"/>
    <property type="project" value="InterPro"/>
</dbReference>
<evidence type="ECO:0000256" key="13">
    <source>
        <dbReference type="ARBA" id="ARBA00023027"/>
    </source>
</evidence>
<feature type="domain" description="NADH:quinone oxidoreductase/Mrp antiporter transmembrane" evidence="19">
    <location>
        <begin position="24"/>
        <end position="75"/>
    </location>
</feature>
<evidence type="ECO:0000259" key="19">
    <source>
        <dbReference type="Pfam" id="PF00361"/>
    </source>
</evidence>
<keyword evidence="12 18" id="KW-1133">Transmembrane helix</keyword>
<evidence type="ECO:0000313" key="20">
    <source>
        <dbReference type="EMBL" id="AIG60121.1"/>
    </source>
</evidence>
<geneLocation type="mitochondrion" evidence="20"/>
<evidence type="ECO:0000256" key="11">
    <source>
        <dbReference type="ARBA" id="ARBA00022982"/>
    </source>
</evidence>
<dbReference type="InterPro" id="IPR001750">
    <property type="entry name" value="ND/Mrp_TM"/>
</dbReference>
<evidence type="ECO:0000256" key="16">
    <source>
        <dbReference type="ARBA" id="ARBA00023136"/>
    </source>
</evidence>
<comment type="function">
    <text evidence="1">Core subunit of the mitochondrial membrane respiratory chain NADH dehydrogenase (Complex I) that is believed to belong to the minimal assembly required for catalysis. Complex I functions in the transfer of electrons from NADH to the respiratory chain. The immediate electron acceptor for the enzyme is believed to be ubiquinone.</text>
</comment>
<dbReference type="RefSeq" id="YP_009245640.1">
    <property type="nucleotide sequence ID" value="NC_029887.1"/>
</dbReference>
<name>A0A140X736_9ARAC</name>
<dbReference type="CTD" id="4536"/>
<keyword evidence="8 18" id="KW-0812">Transmembrane</keyword>
<sequence>MLMKPTNLPFITMMVLGSMISISANSWFPIWLGLEMNIMGFIPLIVNKSNIFSIEASLKYFLVQAISSSILLLSSIQNNFFLFPTELINMSLLIKLGAAPFHFWVPSIAGSISWSNLGLFLTWQKLAPMMILTINMTTSIMMMTSLILSLMFGPIGGLSQTNMKKMLAFSSIAHMGWVITTIMMSFNLVALYFVIYSTNLLMVISMMKNFQISSLNNSTMLSKKSKIMLYSMMLNMGGMPPLLGFFPKLMTLTLLIKMNMILLCLPLLTSAIINLFFYLRLTYLALVLMIKKKNVFMYNYNTYKIKKTNYKPSSIYSNYI</sequence>
<dbReference type="InterPro" id="IPR003917">
    <property type="entry name" value="NADH_UbQ_OxRdtase_chain2"/>
</dbReference>
<comment type="subcellular location">
    <subcellularLocation>
        <location evidence="2 18">Mitochondrion inner membrane</location>
        <topology evidence="2 18">Multi-pass membrane protein</topology>
    </subcellularLocation>
</comment>
<evidence type="ECO:0000256" key="18">
    <source>
        <dbReference type="RuleBase" id="RU003403"/>
    </source>
</evidence>
<feature type="transmembrane region" description="Helical" evidence="18">
    <location>
        <begin position="7"/>
        <end position="24"/>
    </location>
</feature>
<feature type="transmembrane region" description="Helical" evidence="18">
    <location>
        <begin position="227"/>
        <end position="246"/>
    </location>
</feature>
<dbReference type="GO" id="GO:0008137">
    <property type="term" value="F:NADH dehydrogenase (ubiquinone) activity"/>
    <property type="evidence" value="ECO:0007669"/>
    <property type="project" value="UniProtKB-EC"/>
</dbReference>
<feature type="transmembrane region" description="Helical" evidence="18">
    <location>
        <begin position="130"/>
        <end position="155"/>
    </location>
</feature>
<evidence type="ECO:0000256" key="8">
    <source>
        <dbReference type="ARBA" id="ARBA00022692"/>
    </source>
</evidence>
<gene>
    <name evidence="20" type="primary">ND2</name>
</gene>
<reference evidence="20" key="1">
    <citation type="submission" date="2014-03" db="EMBL/GenBank/DDBJ databases">
        <title>Complete mitochondrial genome of Oligolophus tienmushanensis.</title>
        <authorList>
            <person name="Choi E.H."/>
            <person name="Ryu S.H."/>
            <person name="Hwang U.W."/>
        </authorList>
    </citation>
    <scope>NUCLEOTIDE SEQUENCE</scope>
</reference>
<evidence type="ECO:0000256" key="7">
    <source>
        <dbReference type="ARBA" id="ARBA00022660"/>
    </source>
</evidence>
<dbReference type="EMBL" id="KJ534551">
    <property type="protein sequence ID" value="AIG60121.1"/>
    <property type="molecule type" value="Genomic_DNA"/>
</dbReference>
<evidence type="ECO:0000256" key="2">
    <source>
        <dbReference type="ARBA" id="ARBA00004448"/>
    </source>
</evidence>
<evidence type="ECO:0000256" key="3">
    <source>
        <dbReference type="ARBA" id="ARBA00007012"/>
    </source>
</evidence>
<accession>A0A140X736</accession>
<evidence type="ECO:0000256" key="9">
    <source>
        <dbReference type="ARBA" id="ARBA00022792"/>
    </source>
</evidence>
<evidence type="ECO:0000256" key="5">
    <source>
        <dbReference type="ARBA" id="ARBA00021008"/>
    </source>
</evidence>
<keyword evidence="15 18" id="KW-0496">Mitochondrion</keyword>
<feature type="transmembrane region" description="Helical" evidence="18">
    <location>
        <begin position="175"/>
        <end position="206"/>
    </location>
</feature>
<dbReference type="PANTHER" id="PTHR46552">
    <property type="entry name" value="NADH-UBIQUINONE OXIDOREDUCTASE CHAIN 2"/>
    <property type="match status" value="1"/>
</dbReference>
<feature type="domain" description="NADH:quinone oxidoreductase/Mrp antiporter transmembrane" evidence="19">
    <location>
        <begin position="79"/>
        <end position="271"/>
    </location>
</feature>
<keyword evidence="11 18" id="KW-0249">Electron transport</keyword>
<protein>
    <recommendedName>
        <fullName evidence="5 18">NADH-ubiquinone oxidoreductase chain 2</fullName>
        <ecNumber evidence="4 18">7.1.1.2</ecNumber>
    </recommendedName>
</protein>
<evidence type="ECO:0000256" key="4">
    <source>
        <dbReference type="ARBA" id="ARBA00012944"/>
    </source>
</evidence>
<keyword evidence="7 18" id="KW-0679">Respiratory chain</keyword>
<evidence type="ECO:0000256" key="1">
    <source>
        <dbReference type="ARBA" id="ARBA00003257"/>
    </source>
</evidence>
<keyword evidence="14 18" id="KW-0830">Ubiquinone</keyword>
<evidence type="ECO:0000256" key="14">
    <source>
        <dbReference type="ARBA" id="ARBA00023075"/>
    </source>
</evidence>
<dbReference type="GO" id="GO:0005743">
    <property type="term" value="C:mitochondrial inner membrane"/>
    <property type="evidence" value="ECO:0007669"/>
    <property type="project" value="UniProtKB-SubCell"/>
</dbReference>
<keyword evidence="16 18" id="KW-0472">Membrane</keyword>
<evidence type="ECO:0000256" key="12">
    <source>
        <dbReference type="ARBA" id="ARBA00022989"/>
    </source>
</evidence>
<dbReference type="PANTHER" id="PTHR46552:SF1">
    <property type="entry name" value="NADH-UBIQUINONE OXIDOREDUCTASE CHAIN 2"/>
    <property type="match status" value="1"/>
</dbReference>
<dbReference type="AlphaFoldDB" id="A0A140X736"/>
<evidence type="ECO:0000256" key="10">
    <source>
        <dbReference type="ARBA" id="ARBA00022967"/>
    </source>
</evidence>
<evidence type="ECO:0000256" key="15">
    <source>
        <dbReference type="ARBA" id="ARBA00023128"/>
    </source>
</evidence>
<keyword evidence="9 18" id="KW-0999">Mitochondrion inner membrane</keyword>
<feature type="transmembrane region" description="Helical" evidence="18">
    <location>
        <begin position="58"/>
        <end position="81"/>
    </location>
</feature>
<evidence type="ECO:0000256" key="6">
    <source>
        <dbReference type="ARBA" id="ARBA00022448"/>
    </source>
</evidence>
<keyword evidence="10 18" id="KW-1278">Translocase</keyword>
<feature type="transmembrane region" description="Helical" evidence="18">
    <location>
        <begin position="258"/>
        <end position="290"/>
    </location>
</feature>
<dbReference type="InterPro" id="IPR050175">
    <property type="entry name" value="Complex_I_Subunit_2"/>
</dbReference>
<dbReference type="Pfam" id="PF00361">
    <property type="entry name" value="Proton_antipo_M"/>
    <property type="match status" value="2"/>
</dbReference>
<keyword evidence="6" id="KW-0813">Transport</keyword>
<comment type="function">
    <text evidence="18">Core subunit of the mitochondrial membrane respiratory chain NADH dehydrogenase (Complex I) which catalyzes electron transfer from NADH through the respiratory chain, using ubiquinone as an electron acceptor. Essential for the catalytic activity and assembly of complex I.</text>
</comment>
<proteinExistence type="inferred from homology"/>
<organism evidence="20">
    <name type="scientific">Oligolophus tienmushanensis</name>
    <dbReference type="NCBI Taxonomy" id="1508515"/>
    <lineage>
        <taxon>Eukaryota</taxon>
        <taxon>Metazoa</taxon>
        <taxon>Ecdysozoa</taxon>
        <taxon>Arthropoda</taxon>
        <taxon>Chelicerata</taxon>
        <taxon>Arachnida</taxon>
        <taxon>Opiliones</taxon>
        <taxon>Palpatores</taxon>
        <taxon>Phalangioidea</taxon>
        <taxon>Phalangiidae</taxon>
        <taxon>Oligolophus</taxon>
    </lineage>
</organism>
<comment type="similarity">
    <text evidence="3 18">Belongs to the complex I subunit 2 family.</text>
</comment>
<dbReference type="PRINTS" id="PR01436">
    <property type="entry name" value="NADHDHGNASE2"/>
</dbReference>
<feature type="transmembrane region" description="Helical" evidence="18">
    <location>
        <begin position="101"/>
        <end position="123"/>
    </location>
</feature>
<dbReference type="GeneID" id="27218053"/>
<keyword evidence="13 18" id="KW-0520">NAD</keyword>
<evidence type="ECO:0000256" key="17">
    <source>
        <dbReference type="ARBA" id="ARBA00049551"/>
    </source>
</evidence>
<dbReference type="EC" id="7.1.1.2" evidence="4 18"/>
<comment type="catalytic activity">
    <reaction evidence="17 18">
        <text>a ubiquinone + NADH + 5 H(+)(in) = a ubiquinol + NAD(+) + 4 H(+)(out)</text>
        <dbReference type="Rhea" id="RHEA:29091"/>
        <dbReference type="Rhea" id="RHEA-COMP:9565"/>
        <dbReference type="Rhea" id="RHEA-COMP:9566"/>
        <dbReference type="ChEBI" id="CHEBI:15378"/>
        <dbReference type="ChEBI" id="CHEBI:16389"/>
        <dbReference type="ChEBI" id="CHEBI:17976"/>
        <dbReference type="ChEBI" id="CHEBI:57540"/>
        <dbReference type="ChEBI" id="CHEBI:57945"/>
        <dbReference type="EC" id="7.1.1.2"/>
    </reaction>
</comment>